<dbReference type="EMBL" id="BMOE01000020">
    <property type="protein sequence ID" value="GGJ88087.1"/>
    <property type="molecule type" value="Genomic_DNA"/>
</dbReference>
<protein>
    <submittedName>
        <fullName evidence="1">Uncharacterized protein</fullName>
    </submittedName>
</protein>
<accession>A0A917UVN5</accession>
<sequence>MNSFTVRRVHGVAIHHPQPLAVVSATPGVGELCRTQTPEKADRVLRALALLERYERGELVDLAPTADHAPALTLIASD</sequence>
<dbReference type="RefSeq" id="WP_188964618.1">
    <property type="nucleotide sequence ID" value="NZ_BMOE01000020.1"/>
</dbReference>
<reference evidence="1" key="2">
    <citation type="submission" date="2020-09" db="EMBL/GenBank/DDBJ databases">
        <authorList>
            <person name="Sun Q."/>
            <person name="Ohkuma M."/>
        </authorList>
    </citation>
    <scope>NUCLEOTIDE SEQUENCE</scope>
    <source>
        <strain evidence="1">JCM 14371</strain>
    </source>
</reference>
<proteinExistence type="predicted"/>
<reference evidence="1" key="1">
    <citation type="journal article" date="2014" name="Int. J. Syst. Evol. Microbiol.">
        <title>Complete genome sequence of Corynebacterium casei LMG S-19264T (=DSM 44701T), isolated from a smear-ripened cheese.</title>
        <authorList>
            <consortium name="US DOE Joint Genome Institute (JGI-PGF)"/>
            <person name="Walter F."/>
            <person name="Albersmeier A."/>
            <person name="Kalinowski J."/>
            <person name="Ruckert C."/>
        </authorList>
    </citation>
    <scope>NUCLEOTIDE SEQUENCE</scope>
    <source>
        <strain evidence="1">JCM 14371</strain>
    </source>
</reference>
<keyword evidence="2" id="KW-1185">Reference proteome</keyword>
<comment type="caution">
    <text evidence="1">The sequence shown here is derived from an EMBL/GenBank/DDBJ whole genome shotgun (WGS) entry which is preliminary data.</text>
</comment>
<evidence type="ECO:0000313" key="2">
    <source>
        <dbReference type="Proteomes" id="UP000635726"/>
    </source>
</evidence>
<name>A0A917UVN5_9DEIO</name>
<dbReference type="AlphaFoldDB" id="A0A917UVN5"/>
<organism evidence="1 2">
    <name type="scientific">Deinococcus aquiradiocola</name>
    <dbReference type="NCBI Taxonomy" id="393059"/>
    <lineage>
        <taxon>Bacteria</taxon>
        <taxon>Thermotogati</taxon>
        <taxon>Deinococcota</taxon>
        <taxon>Deinococci</taxon>
        <taxon>Deinococcales</taxon>
        <taxon>Deinococcaceae</taxon>
        <taxon>Deinococcus</taxon>
    </lineage>
</organism>
<gene>
    <name evidence="1" type="ORF">GCM10008939_35160</name>
</gene>
<evidence type="ECO:0000313" key="1">
    <source>
        <dbReference type="EMBL" id="GGJ88087.1"/>
    </source>
</evidence>
<dbReference type="Proteomes" id="UP000635726">
    <property type="component" value="Unassembled WGS sequence"/>
</dbReference>